<evidence type="ECO:0000313" key="2">
    <source>
        <dbReference type="Proteomes" id="UP000639338"/>
    </source>
</evidence>
<dbReference type="EMBL" id="JACMRX010000003">
    <property type="protein sequence ID" value="KAF7992655.1"/>
    <property type="molecule type" value="Genomic_DNA"/>
</dbReference>
<dbReference type="OrthoDB" id="10257471at2759"/>
<gene>
    <name evidence="1" type="ORF">HCN44_004999</name>
</gene>
<dbReference type="InterPro" id="IPR032675">
    <property type="entry name" value="LRR_dom_sf"/>
</dbReference>
<dbReference type="GO" id="GO:0031146">
    <property type="term" value="P:SCF-dependent proteasomal ubiquitin-dependent protein catabolic process"/>
    <property type="evidence" value="ECO:0007669"/>
    <property type="project" value="TreeGrafter"/>
</dbReference>
<sequence>MEKIASKVIEKQKKFYPIENLNCYCFAKIFVYLSNNDRLNLEKVSRKVRDLCLFSWHDVRKIEIESSNNYPIVKKILPNYGKYLFELSWKEYEYDSQLISLINDYCNHLKKLEIFIYFPDAWHKDCNNIIKKWKYMKTLSLWNWKFEYNSMNILTQNIQLTSLTLSQCKIYNNGHLLSNLKNLEYLKLYLNIDGINDNDITCIINNCKKLKTLIIDNLTVQLSINVFDAIGSLIDLEILNLSGQKYINNASINNIINNCKKLKSIYITSMLTTSMTLNKLGCLKNLKSIYLPSCNGVNDYVLNGFLNIEKLHCYKCYNVTDFGIKYILDNSPNINYLNVINTCITIDTINYAWKIRKNKCKKLIIYVDKLIYHYFNIDKKNDQYLEIIS</sequence>
<protein>
    <submittedName>
        <fullName evidence="1">Uncharacterized protein</fullName>
    </submittedName>
</protein>
<accession>A0A834XSJ6</accession>
<keyword evidence="2" id="KW-1185">Reference proteome</keyword>
<dbReference type="GO" id="GO:0019005">
    <property type="term" value="C:SCF ubiquitin ligase complex"/>
    <property type="evidence" value="ECO:0007669"/>
    <property type="project" value="TreeGrafter"/>
</dbReference>
<reference evidence="1 2" key="1">
    <citation type="submission" date="2020-08" db="EMBL/GenBank/DDBJ databases">
        <title>Aphidius gifuensis genome sequencing and assembly.</title>
        <authorList>
            <person name="Du Z."/>
        </authorList>
    </citation>
    <scope>NUCLEOTIDE SEQUENCE [LARGE SCALE GENOMIC DNA]</scope>
    <source>
        <strain evidence="1">YNYX2018</strain>
        <tissue evidence="1">Adults</tissue>
    </source>
</reference>
<organism evidence="1 2">
    <name type="scientific">Aphidius gifuensis</name>
    <name type="common">Parasitoid wasp</name>
    <dbReference type="NCBI Taxonomy" id="684658"/>
    <lineage>
        <taxon>Eukaryota</taxon>
        <taxon>Metazoa</taxon>
        <taxon>Ecdysozoa</taxon>
        <taxon>Arthropoda</taxon>
        <taxon>Hexapoda</taxon>
        <taxon>Insecta</taxon>
        <taxon>Pterygota</taxon>
        <taxon>Neoptera</taxon>
        <taxon>Endopterygota</taxon>
        <taxon>Hymenoptera</taxon>
        <taxon>Apocrita</taxon>
        <taxon>Ichneumonoidea</taxon>
        <taxon>Braconidae</taxon>
        <taxon>Aphidiinae</taxon>
        <taxon>Aphidius</taxon>
    </lineage>
</organism>
<proteinExistence type="predicted"/>
<dbReference type="AlphaFoldDB" id="A0A834XSJ6"/>
<name>A0A834XSJ6_APHGI</name>
<dbReference type="Gene3D" id="3.80.10.10">
    <property type="entry name" value="Ribonuclease Inhibitor"/>
    <property type="match status" value="1"/>
</dbReference>
<evidence type="ECO:0000313" key="1">
    <source>
        <dbReference type="EMBL" id="KAF7992655.1"/>
    </source>
</evidence>
<dbReference type="SUPFAM" id="SSF52047">
    <property type="entry name" value="RNI-like"/>
    <property type="match status" value="1"/>
</dbReference>
<dbReference type="Proteomes" id="UP000639338">
    <property type="component" value="Unassembled WGS sequence"/>
</dbReference>
<comment type="caution">
    <text evidence="1">The sequence shown here is derived from an EMBL/GenBank/DDBJ whole genome shotgun (WGS) entry which is preliminary data.</text>
</comment>
<dbReference type="PANTHER" id="PTHR13318">
    <property type="entry name" value="PARTNER OF PAIRED, ISOFORM B-RELATED"/>
    <property type="match status" value="1"/>
</dbReference>